<dbReference type="AlphaFoldDB" id="A0A660CBF7"/>
<dbReference type="InterPro" id="IPR049449">
    <property type="entry name" value="TesB_ACOT8-like_N"/>
</dbReference>
<dbReference type="InterPro" id="IPR042171">
    <property type="entry name" value="Acyl-CoA_hotdog"/>
</dbReference>
<sequence>MTDGAESPGAFYLPHGGGVFTPTVHTVGPWTPEAQHFGPPSALLVRGLEQVPADRGMVLARVTVEIHGPAPLTALTLTSQLARPGRSVELVTARLTSGEGAQARVVASASAWRIATSDTAAVRTGEAGPLTSPDECPPVQWPESWHDGYLSAMEWRAVDGAVREPGPATVWARQRVPLVAGEEPTPMQRLLAVADSGNGASNELDMTRWWFINSELTVHAHRPPEGEWIGLAARTVLGPNGVGTARSTLHDIRGQVGGGTQALLVRER</sequence>
<dbReference type="Pfam" id="PF13622">
    <property type="entry name" value="4HBT_3"/>
    <property type="match status" value="1"/>
</dbReference>
<feature type="domain" description="Acyl-CoA thioesterase-like N-terminal HotDog" evidence="1">
    <location>
        <begin position="28"/>
        <end position="113"/>
    </location>
</feature>
<dbReference type="InterPro" id="IPR029069">
    <property type="entry name" value="HotDog_dom_sf"/>
</dbReference>
<organism evidence="3 4">
    <name type="scientific">Prauserella rugosa</name>
    <dbReference type="NCBI Taxonomy" id="43354"/>
    <lineage>
        <taxon>Bacteria</taxon>
        <taxon>Bacillati</taxon>
        <taxon>Actinomycetota</taxon>
        <taxon>Actinomycetes</taxon>
        <taxon>Pseudonocardiales</taxon>
        <taxon>Pseudonocardiaceae</taxon>
        <taxon>Prauserella</taxon>
    </lineage>
</organism>
<evidence type="ECO:0000313" key="4">
    <source>
        <dbReference type="Proteomes" id="UP000317303"/>
    </source>
</evidence>
<feature type="domain" description="Acyl-CoA thioesterase-like C-terminal" evidence="2">
    <location>
        <begin position="133"/>
        <end position="265"/>
    </location>
</feature>
<dbReference type="EMBL" id="VLJV01000001">
    <property type="protein sequence ID" value="TWH19227.1"/>
    <property type="molecule type" value="Genomic_DNA"/>
</dbReference>
<accession>A0A660CBF7</accession>
<proteinExistence type="predicted"/>
<dbReference type="Pfam" id="PF20789">
    <property type="entry name" value="4HBT_3C"/>
    <property type="match status" value="1"/>
</dbReference>
<keyword evidence="4" id="KW-1185">Reference proteome</keyword>
<evidence type="ECO:0000259" key="2">
    <source>
        <dbReference type="Pfam" id="PF20789"/>
    </source>
</evidence>
<comment type="caution">
    <text evidence="3">The sequence shown here is derived from an EMBL/GenBank/DDBJ whole genome shotgun (WGS) entry which is preliminary data.</text>
</comment>
<dbReference type="OrthoDB" id="1413770at2"/>
<dbReference type="InterPro" id="IPR049450">
    <property type="entry name" value="ACOT8-like_C"/>
</dbReference>
<evidence type="ECO:0000259" key="1">
    <source>
        <dbReference type="Pfam" id="PF13622"/>
    </source>
</evidence>
<name>A0A660CBF7_9PSEU</name>
<reference evidence="3 4" key="1">
    <citation type="submission" date="2019-07" db="EMBL/GenBank/DDBJ databases">
        <title>R&amp;d 2014.</title>
        <authorList>
            <person name="Klenk H.-P."/>
        </authorList>
    </citation>
    <scope>NUCLEOTIDE SEQUENCE [LARGE SCALE GENOMIC DNA]</scope>
    <source>
        <strain evidence="3 4">DSM 43194</strain>
    </source>
</reference>
<dbReference type="Proteomes" id="UP000317303">
    <property type="component" value="Unassembled WGS sequence"/>
</dbReference>
<gene>
    <name evidence="3" type="ORF">JD82_01050</name>
</gene>
<evidence type="ECO:0000313" key="3">
    <source>
        <dbReference type="EMBL" id="TWH19227.1"/>
    </source>
</evidence>
<dbReference type="RefSeq" id="WP_030532678.1">
    <property type="nucleotide sequence ID" value="NZ_JOIJ01000009.1"/>
</dbReference>
<dbReference type="Gene3D" id="2.40.160.210">
    <property type="entry name" value="Acyl-CoA thioesterase, double hotdog domain"/>
    <property type="match status" value="1"/>
</dbReference>
<dbReference type="SUPFAM" id="SSF54637">
    <property type="entry name" value="Thioesterase/thiol ester dehydrase-isomerase"/>
    <property type="match status" value="1"/>
</dbReference>
<protein>
    <submittedName>
        <fullName evidence="3">Thioesterase superfamily protein</fullName>
    </submittedName>
</protein>